<proteinExistence type="predicted"/>
<dbReference type="GO" id="GO:0008270">
    <property type="term" value="F:zinc ion binding"/>
    <property type="evidence" value="ECO:0007669"/>
    <property type="project" value="InterPro"/>
</dbReference>
<evidence type="ECO:0000313" key="6">
    <source>
        <dbReference type="EMBL" id="KAF5847046.1"/>
    </source>
</evidence>
<dbReference type="EMBL" id="WNKQ01000014">
    <property type="protein sequence ID" value="KAF5847046.1"/>
    <property type="molecule type" value="Genomic_DNA"/>
</dbReference>
<dbReference type="GO" id="GO:0003677">
    <property type="term" value="F:DNA binding"/>
    <property type="evidence" value="ECO:0007669"/>
    <property type="project" value="InterPro"/>
</dbReference>
<evidence type="ECO:0000259" key="5">
    <source>
        <dbReference type="PROSITE" id="PS50048"/>
    </source>
</evidence>
<dbReference type="CDD" id="cd12148">
    <property type="entry name" value="fungal_TF_MHR"/>
    <property type="match status" value="1"/>
</dbReference>
<feature type="region of interest" description="Disordered" evidence="4">
    <location>
        <begin position="90"/>
        <end position="113"/>
    </location>
</feature>
<feature type="domain" description="Zn(2)-C6 fungal-type" evidence="5">
    <location>
        <begin position="23"/>
        <end position="54"/>
    </location>
</feature>
<keyword evidence="2" id="KW-0479">Metal-binding</keyword>
<protein>
    <recommendedName>
        <fullName evidence="5">Zn(2)-C6 fungal-type domain-containing protein</fullName>
    </recommendedName>
</protein>
<dbReference type="Proteomes" id="UP000624244">
    <property type="component" value="Unassembled WGS sequence"/>
</dbReference>
<evidence type="ECO:0000313" key="7">
    <source>
        <dbReference type="Proteomes" id="UP000624244"/>
    </source>
</evidence>
<dbReference type="GO" id="GO:0000981">
    <property type="term" value="F:DNA-binding transcription factor activity, RNA polymerase II-specific"/>
    <property type="evidence" value="ECO:0007669"/>
    <property type="project" value="InterPro"/>
</dbReference>
<dbReference type="PROSITE" id="PS50048">
    <property type="entry name" value="ZN2_CY6_FUNGAL_2"/>
    <property type="match status" value="1"/>
</dbReference>
<sequence length="736" mass="83701">MSTDPQPSRFVHPSRRRDKPILSCTLCRRRKLKCDRQQPCKTCVDRGLSLSCTYVRNMPTPKEPKIPNSVHDRINQLEKLVTNLMSGKDANHVSPTPSHTPQHQDHSSHEILGTPDRVKFNDETTSYTSSGHWTSILDGISELREHLDQIPTSSDARCDDLEEASRPEILFGLQRLVTKEDILAAIPPRPEADQLMEAFFTIFETHATDICQASKSPVVNYQNFWLNPFETPTMWVGLLYVILATGARFQANFDGHMSKGVGMGPNCAQSLYSARTKFYREKAVQCMILANYTKCPPATIEAFMLYCGSEFSRSADAQFSTYMVVGMLIRLAFRVGLHRDPSRFPNISPFEGEMRRRKWNSIMSLDLVTSAQLGLPRMIQPYMYDTQEPRNLNQDDIYEDMTELPPSRSEAELTQLLYFILLTRIRKIQAQILDLIQATPQPPYQAIIDIDTALRSVYSQIPKSLETKNLGKASVPSKLSLMRYTYLELAYLKAQVMLHRPYLKLGRVDKPYEYSRKVCLNAAIELLSFQNKLDADIQPGDEYSSLKFRMTAVIRITASIVAQDFLLATSVLVLDLDEDLISPLPNVADRRVTGVSHLEIGMPTREEIIESLRSAYHIWLESSKRSQEAKKVAAAVRLVLSKVGEHEDHTHSPPHCTTTLEHNGVYPSPDFVFNEHTPPRHVPNLFPAGDDSYSHSLLYSQMPMDLDSLNIPLDWEGMMSHLDVQQYNDAQQRSFQ</sequence>
<evidence type="ECO:0000256" key="2">
    <source>
        <dbReference type="ARBA" id="ARBA00022723"/>
    </source>
</evidence>
<dbReference type="SMART" id="SM00066">
    <property type="entry name" value="GAL4"/>
    <property type="match status" value="1"/>
</dbReference>
<dbReference type="InterPro" id="IPR036864">
    <property type="entry name" value="Zn2-C6_fun-type_DNA-bd_sf"/>
</dbReference>
<dbReference type="Pfam" id="PF04082">
    <property type="entry name" value="Fungal_trans"/>
    <property type="match status" value="1"/>
</dbReference>
<comment type="subcellular location">
    <subcellularLocation>
        <location evidence="1">Nucleus</location>
    </subcellularLocation>
</comment>
<dbReference type="GO" id="GO:0005634">
    <property type="term" value="C:nucleus"/>
    <property type="evidence" value="ECO:0007669"/>
    <property type="project" value="UniProtKB-SubCell"/>
</dbReference>
<comment type="caution">
    <text evidence="6">The sequence shown here is derived from an EMBL/GenBank/DDBJ whole genome shotgun (WGS) entry which is preliminary data.</text>
</comment>
<dbReference type="GO" id="GO:0006351">
    <property type="term" value="P:DNA-templated transcription"/>
    <property type="evidence" value="ECO:0007669"/>
    <property type="project" value="InterPro"/>
</dbReference>
<dbReference type="InterPro" id="IPR050613">
    <property type="entry name" value="Sec_Metabolite_Reg"/>
</dbReference>
<reference evidence="6" key="1">
    <citation type="submission" date="2019-11" db="EMBL/GenBank/DDBJ databases">
        <title>Bipolaris sorokiniana Genome sequencing.</title>
        <authorList>
            <person name="Wang H."/>
        </authorList>
    </citation>
    <scope>NUCLEOTIDE SEQUENCE</scope>
</reference>
<name>A0A8H5ZB93_COCSA</name>
<dbReference type="PROSITE" id="PS00463">
    <property type="entry name" value="ZN2_CY6_FUNGAL_1"/>
    <property type="match status" value="1"/>
</dbReference>
<dbReference type="PANTHER" id="PTHR31001">
    <property type="entry name" value="UNCHARACTERIZED TRANSCRIPTIONAL REGULATORY PROTEIN"/>
    <property type="match status" value="1"/>
</dbReference>
<dbReference type="CDD" id="cd00067">
    <property type="entry name" value="GAL4"/>
    <property type="match status" value="1"/>
</dbReference>
<dbReference type="AlphaFoldDB" id="A0A8H5ZB93"/>
<evidence type="ECO:0000256" key="1">
    <source>
        <dbReference type="ARBA" id="ARBA00004123"/>
    </source>
</evidence>
<dbReference type="InterPro" id="IPR001138">
    <property type="entry name" value="Zn2Cys6_DnaBD"/>
</dbReference>
<gene>
    <name evidence="6" type="ORF">GGP41_003350</name>
</gene>
<organism evidence="6 7">
    <name type="scientific">Cochliobolus sativus</name>
    <name type="common">Common root rot and spot blotch fungus</name>
    <name type="synonym">Bipolaris sorokiniana</name>
    <dbReference type="NCBI Taxonomy" id="45130"/>
    <lineage>
        <taxon>Eukaryota</taxon>
        <taxon>Fungi</taxon>
        <taxon>Dikarya</taxon>
        <taxon>Ascomycota</taxon>
        <taxon>Pezizomycotina</taxon>
        <taxon>Dothideomycetes</taxon>
        <taxon>Pleosporomycetidae</taxon>
        <taxon>Pleosporales</taxon>
        <taxon>Pleosporineae</taxon>
        <taxon>Pleosporaceae</taxon>
        <taxon>Bipolaris</taxon>
    </lineage>
</organism>
<accession>A0A8H5ZB93</accession>
<evidence type="ECO:0000256" key="3">
    <source>
        <dbReference type="ARBA" id="ARBA00023242"/>
    </source>
</evidence>
<keyword evidence="3" id="KW-0539">Nucleus</keyword>
<dbReference type="InterPro" id="IPR007219">
    <property type="entry name" value="XnlR_reg_dom"/>
</dbReference>
<dbReference type="SUPFAM" id="SSF57701">
    <property type="entry name" value="Zn2/Cys6 DNA-binding domain"/>
    <property type="match status" value="1"/>
</dbReference>
<dbReference type="PANTHER" id="PTHR31001:SF49">
    <property type="entry name" value="ZN(II)2CYS6 TRANSCRIPTION FACTOR (EUROFUNG)"/>
    <property type="match status" value="1"/>
</dbReference>
<dbReference type="SMART" id="SM00906">
    <property type="entry name" value="Fungal_trans"/>
    <property type="match status" value="1"/>
</dbReference>
<dbReference type="Gene3D" id="4.10.240.10">
    <property type="entry name" value="Zn(2)-C6 fungal-type DNA-binding domain"/>
    <property type="match status" value="1"/>
</dbReference>
<dbReference type="Pfam" id="PF00172">
    <property type="entry name" value="Zn_clus"/>
    <property type="match status" value="1"/>
</dbReference>
<evidence type="ECO:0000256" key="4">
    <source>
        <dbReference type="SAM" id="MobiDB-lite"/>
    </source>
</evidence>